<gene>
    <name evidence="5" type="primary">LOC106121067</name>
    <name evidence="3" type="ORF">RR46_09193</name>
</gene>
<name>A0A194PV60_PAPXU</name>
<feature type="compositionally biased region" description="Basic residues" evidence="1">
    <location>
        <begin position="355"/>
        <end position="364"/>
    </location>
</feature>
<dbReference type="PROSITE" id="PS50097">
    <property type="entry name" value="BTB"/>
    <property type="match status" value="1"/>
</dbReference>
<feature type="domain" description="BTB" evidence="2">
    <location>
        <begin position="46"/>
        <end position="112"/>
    </location>
</feature>
<dbReference type="Pfam" id="PF07707">
    <property type="entry name" value="BACK"/>
    <property type="match status" value="1"/>
</dbReference>
<dbReference type="Proteomes" id="UP000053268">
    <property type="component" value="Unassembled WGS sequence"/>
</dbReference>
<dbReference type="InterPro" id="IPR011705">
    <property type="entry name" value="BACK"/>
</dbReference>
<evidence type="ECO:0000313" key="3">
    <source>
        <dbReference type="EMBL" id="KPI97286.1"/>
    </source>
</evidence>
<dbReference type="EMBL" id="KQ459590">
    <property type="protein sequence ID" value="KPI97286.1"/>
    <property type="molecule type" value="Genomic_DNA"/>
</dbReference>
<keyword evidence="4" id="KW-1185">Reference proteome</keyword>
<dbReference type="PANTHER" id="PTHR45774">
    <property type="entry name" value="BTB/POZ DOMAIN-CONTAINING"/>
    <property type="match status" value="1"/>
</dbReference>
<dbReference type="KEGG" id="pxu:106121067"/>
<dbReference type="AlphaFoldDB" id="A0A194PV60"/>
<dbReference type="Proteomes" id="UP000694872">
    <property type="component" value="Unplaced"/>
</dbReference>
<evidence type="ECO:0000313" key="4">
    <source>
        <dbReference type="Proteomes" id="UP000053268"/>
    </source>
</evidence>
<feature type="region of interest" description="Disordered" evidence="1">
    <location>
        <begin position="340"/>
        <end position="377"/>
    </location>
</feature>
<dbReference type="GO" id="GO:0022008">
    <property type="term" value="P:neurogenesis"/>
    <property type="evidence" value="ECO:0007669"/>
    <property type="project" value="TreeGrafter"/>
</dbReference>
<dbReference type="Pfam" id="PF00651">
    <property type="entry name" value="BTB"/>
    <property type="match status" value="1"/>
</dbReference>
<dbReference type="GeneID" id="106121067"/>
<dbReference type="PANTHER" id="PTHR45774:SF4">
    <property type="entry name" value="AXUNDEAD, ISOFORM F"/>
    <property type="match status" value="1"/>
</dbReference>
<organism evidence="3 4">
    <name type="scientific">Papilio xuthus</name>
    <name type="common">Asian swallowtail butterfly</name>
    <dbReference type="NCBI Taxonomy" id="66420"/>
    <lineage>
        <taxon>Eukaryota</taxon>
        <taxon>Metazoa</taxon>
        <taxon>Ecdysozoa</taxon>
        <taxon>Arthropoda</taxon>
        <taxon>Hexapoda</taxon>
        <taxon>Insecta</taxon>
        <taxon>Pterygota</taxon>
        <taxon>Neoptera</taxon>
        <taxon>Endopterygota</taxon>
        <taxon>Lepidoptera</taxon>
        <taxon>Glossata</taxon>
        <taxon>Ditrysia</taxon>
        <taxon>Papilionoidea</taxon>
        <taxon>Papilionidae</taxon>
        <taxon>Papilioninae</taxon>
        <taxon>Papilio</taxon>
    </lineage>
</organism>
<proteinExistence type="predicted"/>
<evidence type="ECO:0000313" key="5">
    <source>
        <dbReference type="RefSeq" id="XP_013172013.1"/>
    </source>
</evidence>
<protein>
    <submittedName>
        <fullName evidence="3 5">BTB/POZ domain-containing protein 6</fullName>
    </submittedName>
</protein>
<dbReference type="RefSeq" id="XP_013172013.1">
    <property type="nucleotide sequence ID" value="XM_013316559.1"/>
</dbReference>
<accession>A0A194PV60</accession>
<dbReference type="Gene3D" id="3.30.710.10">
    <property type="entry name" value="Potassium Channel Kv1.1, Chain A"/>
    <property type="match status" value="1"/>
</dbReference>
<reference evidence="3 4" key="1">
    <citation type="journal article" date="2015" name="Nat. Commun.">
        <title>Outbred genome sequencing and CRISPR/Cas9 gene editing in butterflies.</title>
        <authorList>
            <person name="Li X."/>
            <person name="Fan D."/>
            <person name="Zhang W."/>
            <person name="Liu G."/>
            <person name="Zhang L."/>
            <person name="Zhao L."/>
            <person name="Fang X."/>
            <person name="Chen L."/>
            <person name="Dong Y."/>
            <person name="Chen Y."/>
            <person name="Ding Y."/>
            <person name="Zhao R."/>
            <person name="Feng M."/>
            <person name="Zhu Y."/>
            <person name="Feng Y."/>
            <person name="Jiang X."/>
            <person name="Zhu D."/>
            <person name="Xiang H."/>
            <person name="Feng X."/>
            <person name="Li S."/>
            <person name="Wang J."/>
            <person name="Zhang G."/>
            <person name="Kronforst M.R."/>
            <person name="Wang W."/>
        </authorList>
    </citation>
    <scope>NUCLEOTIDE SEQUENCE [LARGE SCALE GENOMIC DNA]</scope>
    <source>
        <strain evidence="3">Ya'a_city_454_Px</strain>
        <tissue evidence="3">Whole body</tissue>
    </source>
</reference>
<dbReference type="InterPro" id="IPR011333">
    <property type="entry name" value="SKP1/BTB/POZ_sf"/>
</dbReference>
<sequence>MTIVTNPARTNSEDEIDAGCEIMPCGESSGLTIDENMRLYDDEKQSDIVFVAGINGDTWRYPGHRRVLAATSPVFAALLSAKTDVIVVDYIDRRGFDQLLRYHYCEPTQLNSVATARCSLDAAYKFLCPQLAERCARRLDEMLNASVALEILRDLRFMCARLPGAASAPPLPSLTDDMAARLLAQCSCWCDSLAHNALLVLDENADEALTDERLEELTYEDLALIVKRDTLRVSNELVLAEALSRWSTAACKRTKRELTPGNKRAALGELAYCPRYLLLAGEELERALALELLEPMERALVMARARKLSAPVPVGAEQEALLRQWARPRPATPAALPVHLSARSEPADEQPSKLCARRAKRPKRPSFAPEERKAPKRGCCSSFCDGLLRAFICLFD</sequence>
<dbReference type="GO" id="GO:0005829">
    <property type="term" value="C:cytosol"/>
    <property type="evidence" value="ECO:0007669"/>
    <property type="project" value="TreeGrafter"/>
</dbReference>
<dbReference type="Gene3D" id="1.25.40.420">
    <property type="match status" value="1"/>
</dbReference>
<evidence type="ECO:0000256" key="1">
    <source>
        <dbReference type="SAM" id="MobiDB-lite"/>
    </source>
</evidence>
<dbReference type="SUPFAM" id="SSF54695">
    <property type="entry name" value="POZ domain"/>
    <property type="match status" value="1"/>
</dbReference>
<dbReference type="CTD" id="38741"/>
<dbReference type="OrthoDB" id="6335872at2759"/>
<dbReference type="SMART" id="SM00225">
    <property type="entry name" value="BTB"/>
    <property type="match status" value="1"/>
</dbReference>
<dbReference type="STRING" id="66420.A0A194PV60"/>
<reference evidence="5" key="2">
    <citation type="submission" date="2025-04" db="UniProtKB">
        <authorList>
            <consortium name="RefSeq"/>
        </authorList>
    </citation>
    <scope>IDENTIFICATION</scope>
</reference>
<evidence type="ECO:0000259" key="2">
    <source>
        <dbReference type="PROSITE" id="PS50097"/>
    </source>
</evidence>
<dbReference type="InterPro" id="IPR000210">
    <property type="entry name" value="BTB/POZ_dom"/>
</dbReference>